<sequence length="100" mass="11065">MRPQDILLQSGLWCDVIDAAVYKKAEHTITLYQAINWLVISIPLIATTPDQFDKAAPVLTITRKGQANVSLTVTTTRIVVPVFASAFTCAFHALVHRKET</sequence>
<dbReference type="Proteomes" id="UP001515480">
    <property type="component" value="Unassembled WGS sequence"/>
</dbReference>
<evidence type="ECO:0000313" key="3">
    <source>
        <dbReference type="Proteomes" id="UP001515480"/>
    </source>
</evidence>
<name>A0AB34K1M9_PRYPA</name>
<dbReference type="EMBL" id="JBGBPQ010000003">
    <property type="protein sequence ID" value="KAL1527142.1"/>
    <property type="molecule type" value="Genomic_DNA"/>
</dbReference>
<reference evidence="2 3" key="1">
    <citation type="journal article" date="2024" name="Science">
        <title>Giant polyketide synthase enzymes in the biosynthesis of giant marine polyether toxins.</title>
        <authorList>
            <person name="Fallon T.R."/>
            <person name="Shende V.V."/>
            <person name="Wierzbicki I.H."/>
            <person name="Pendleton A.L."/>
            <person name="Watervoot N.F."/>
            <person name="Auber R.P."/>
            <person name="Gonzalez D.J."/>
            <person name="Wisecaver J.H."/>
            <person name="Moore B.S."/>
        </authorList>
    </citation>
    <scope>NUCLEOTIDE SEQUENCE [LARGE SCALE GENOMIC DNA]</scope>
    <source>
        <strain evidence="2 3">12B1</strain>
    </source>
</reference>
<comment type="caution">
    <text evidence="2">The sequence shown here is derived from an EMBL/GenBank/DDBJ whole genome shotgun (WGS) entry which is preliminary data.</text>
</comment>
<accession>A0AB34K1M9</accession>
<proteinExistence type="predicted"/>
<keyword evidence="1" id="KW-1133">Transmembrane helix</keyword>
<organism evidence="2 3">
    <name type="scientific">Prymnesium parvum</name>
    <name type="common">Toxic golden alga</name>
    <dbReference type="NCBI Taxonomy" id="97485"/>
    <lineage>
        <taxon>Eukaryota</taxon>
        <taxon>Haptista</taxon>
        <taxon>Haptophyta</taxon>
        <taxon>Prymnesiophyceae</taxon>
        <taxon>Prymnesiales</taxon>
        <taxon>Prymnesiaceae</taxon>
        <taxon>Prymnesium</taxon>
    </lineage>
</organism>
<feature type="transmembrane region" description="Helical" evidence="1">
    <location>
        <begin position="78"/>
        <end position="95"/>
    </location>
</feature>
<dbReference type="AlphaFoldDB" id="A0AB34K1M9"/>
<keyword evidence="3" id="KW-1185">Reference proteome</keyword>
<gene>
    <name evidence="2" type="ORF">AB1Y20_015824</name>
</gene>
<protein>
    <submittedName>
        <fullName evidence="2">Uncharacterized protein</fullName>
    </submittedName>
</protein>
<keyword evidence="1" id="KW-0812">Transmembrane</keyword>
<evidence type="ECO:0000313" key="2">
    <source>
        <dbReference type="EMBL" id="KAL1527142.1"/>
    </source>
</evidence>
<evidence type="ECO:0000256" key="1">
    <source>
        <dbReference type="SAM" id="Phobius"/>
    </source>
</evidence>
<keyword evidence="1" id="KW-0472">Membrane</keyword>